<accession>A0ABX5K6K8</accession>
<dbReference type="SUPFAM" id="SSF47413">
    <property type="entry name" value="lambda repressor-like DNA-binding domains"/>
    <property type="match status" value="1"/>
</dbReference>
<feature type="domain" description="HTH cro/C1-type" evidence="1">
    <location>
        <begin position="15"/>
        <end position="70"/>
    </location>
</feature>
<name>A0ABX5K6K8_9BURK</name>
<comment type="caution">
    <text evidence="2">The sequence shown here is derived from an EMBL/GenBank/DDBJ whole genome shotgun (WGS) entry which is preliminary data.</text>
</comment>
<dbReference type="Gene3D" id="1.10.260.40">
    <property type="entry name" value="lambda repressor-like DNA-binding domains"/>
    <property type="match status" value="1"/>
</dbReference>
<evidence type="ECO:0000259" key="1">
    <source>
        <dbReference type="PROSITE" id="PS50943"/>
    </source>
</evidence>
<dbReference type="InterPro" id="IPR001387">
    <property type="entry name" value="Cro/C1-type_HTH"/>
</dbReference>
<evidence type="ECO:0000313" key="3">
    <source>
        <dbReference type="Proteomes" id="UP000245712"/>
    </source>
</evidence>
<dbReference type="SMART" id="SM00530">
    <property type="entry name" value="HTH_XRE"/>
    <property type="match status" value="1"/>
</dbReference>
<protein>
    <submittedName>
        <fullName evidence="2">HTH-type transcriptional regulator/antitoxin HipB</fullName>
    </submittedName>
</protein>
<gene>
    <name evidence="2" type="ORF">C7402_14320</name>
</gene>
<organism evidence="2 3">
    <name type="scientific">Paraburkholderia unamae</name>
    <dbReference type="NCBI Taxonomy" id="219649"/>
    <lineage>
        <taxon>Bacteria</taxon>
        <taxon>Pseudomonadati</taxon>
        <taxon>Pseudomonadota</taxon>
        <taxon>Betaproteobacteria</taxon>
        <taxon>Burkholderiales</taxon>
        <taxon>Burkholderiaceae</taxon>
        <taxon>Paraburkholderia</taxon>
    </lineage>
</organism>
<dbReference type="PROSITE" id="PS50943">
    <property type="entry name" value="HTH_CROC1"/>
    <property type="match status" value="1"/>
</dbReference>
<proteinExistence type="predicted"/>
<dbReference type="Proteomes" id="UP000245712">
    <property type="component" value="Unassembled WGS sequence"/>
</dbReference>
<reference evidence="2 3" key="1">
    <citation type="submission" date="2018-05" db="EMBL/GenBank/DDBJ databases">
        <title>Genomic Encyclopedia of Type Strains, Phase IV (KMG-V): Genome sequencing to study the core and pangenomes of soil and plant-associated prokaryotes.</title>
        <authorList>
            <person name="Whitman W."/>
        </authorList>
    </citation>
    <scope>NUCLEOTIDE SEQUENCE [LARGE SCALE GENOMIC DNA]</scope>
    <source>
        <strain evidence="2 3">SCZa-39</strain>
    </source>
</reference>
<dbReference type="CDD" id="cd00093">
    <property type="entry name" value="HTH_XRE"/>
    <property type="match status" value="1"/>
</dbReference>
<keyword evidence="3" id="KW-1185">Reference proteome</keyword>
<dbReference type="InterPro" id="IPR010982">
    <property type="entry name" value="Lambda_DNA-bd_dom_sf"/>
</dbReference>
<evidence type="ECO:0000313" key="2">
    <source>
        <dbReference type="EMBL" id="PVX61173.1"/>
    </source>
</evidence>
<dbReference type="Pfam" id="PF13560">
    <property type="entry name" value="HTH_31"/>
    <property type="match status" value="1"/>
</dbReference>
<dbReference type="RefSeq" id="WP_112178020.1">
    <property type="nucleotide sequence ID" value="NZ_CAJZAT010000112.1"/>
</dbReference>
<sequence length="82" mass="8525">MKIIVQTPAGLGEILMSARKARGLTQAQAAAHLGIGQPRLSALETTGAASLSLEQMLALFALYGLEFCVQSREAAGAAAPEW</sequence>
<dbReference type="EMBL" id="QEOB01000043">
    <property type="protein sequence ID" value="PVX61173.1"/>
    <property type="molecule type" value="Genomic_DNA"/>
</dbReference>